<dbReference type="Pfam" id="PF08281">
    <property type="entry name" value="Sigma70_r4_2"/>
    <property type="match status" value="1"/>
</dbReference>
<dbReference type="InterPro" id="IPR013324">
    <property type="entry name" value="RNA_pol_sigma_r3/r4-like"/>
</dbReference>
<comment type="caution">
    <text evidence="10">The sequence shown here is derived from an EMBL/GenBank/DDBJ whole genome shotgun (WGS) entry which is preliminary data.</text>
</comment>
<evidence type="ECO:0000256" key="5">
    <source>
        <dbReference type="ARBA" id="ARBA00023163"/>
    </source>
</evidence>
<evidence type="ECO:0000259" key="9">
    <source>
        <dbReference type="Pfam" id="PF12680"/>
    </source>
</evidence>
<dbReference type="InterPro" id="IPR036388">
    <property type="entry name" value="WH-like_DNA-bd_sf"/>
</dbReference>
<feature type="region of interest" description="Disordered" evidence="6">
    <location>
        <begin position="1"/>
        <end position="38"/>
    </location>
</feature>
<dbReference type="InterPro" id="IPR052704">
    <property type="entry name" value="ECF_Sigma-70_Domain"/>
</dbReference>
<keyword evidence="11" id="KW-1185">Reference proteome</keyword>
<dbReference type="InterPro" id="IPR013325">
    <property type="entry name" value="RNA_pol_sigma_r2"/>
</dbReference>
<feature type="domain" description="RNA polymerase sigma-70 region 2" evidence="7">
    <location>
        <begin position="45"/>
        <end position="108"/>
    </location>
</feature>
<evidence type="ECO:0000256" key="3">
    <source>
        <dbReference type="ARBA" id="ARBA00023015"/>
    </source>
</evidence>
<reference evidence="10 11" key="1">
    <citation type="submission" date="2020-04" db="EMBL/GenBank/DDBJ databases">
        <title>CFH 90308 Microbacterium sp.</title>
        <authorList>
            <person name="Nie G."/>
            <person name="Ming H."/>
            <person name="Xia T."/>
        </authorList>
    </citation>
    <scope>NUCLEOTIDE SEQUENCE [LARGE SCALE GENOMIC DNA]</scope>
    <source>
        <strain evidence="10 11">CFH 90308</strain>
    </source>
</reference>
<evidence type="ECO:0000256" key="4">
    <source>
        <dbReference type="ARBA" id="ARBA00023082"/>
    </source>
</evidence>
<keyword evidence="4" id="KW-0731">Sigma factor</keyword>
<proteinExistence type="inferred from homology"/>
<sequence>MRRDSTPNCEGAGAGPPTRRRRKTVIVPTDRGPSEPPGLREAIRERRVLLGLSYRLLGSLADAEDAVQETYIRWYRLSDAERRHIDSPRAWLIKTASRIGLDMLTTARARREQYVGEWLPEPVPTPGTWTSHHGNHPGDPADRVSLDESVSMALLIVLESMTPAERVAFILHDVFRYTFPEIAEVVGRTPEACRQLASSARRRVHGARSTAVSPSEHAAVVRAFKNAWESGDLAALVTLLDPDATAITDGGGIVSAAIEPLAGADAVARFFLGVYERQPDLTVRVALVNGELGLVATGAGHTLAVISLSHHAGRIQHVWAMRNPVKLGAWD</sequence>
<evidence type="ECO:0000256" key="6">
    <source>
        <dbReference type="SAM" id="MobiDB-lite"/>
    </source>
</evidence>
<protein>
    <submittedName>
        <fullName evidence="10">RNA polymerase sigma factor SigJ</fullName>
    </submittedName>
</protein>
<organism evidence="10 11">
    <name type="scientific">Microbacterium salsuginis</name>
    <dbReference type="NCBI Taxonomy" id="2722803"/>
    <lineage>
        <taxon>Bacteria</taxon>
        <taxon>Bacillati</taxon>
        <taxon>Actinomycetota</taxon>
        <taxon>Actinomycetes</taxon>
        <taxon>Micrococcales</taxon>
        <taxon>Microbacteriaceae</taxon>
        <taxon>Microbacterium</taxon>
    </lineage>
</organism>
<dbReference type="SUPFAM" id="SSF88946">
    <property type="entry name" value="Sigma2 domain of RNA polymerase sigma factors"/>
    <property type="match status" value="1"/>
</dbReference>
<keyword evidence="5" id="KW-0804">Transcription</keyword>
<dbReference type="Proteomes" id="UP001429745">
    <property type="component" value="Unassembled WGS sequence"/>
</dbReference>
<evidence type="ECO:0000259" key="8">
    <source>
        <dbReference type="Pfam" id="PF08281"/>
    </source>
</evidence>
<dbReference type="SUPFAM" id="SSF88659">
    <property type="entry name" value="Sigma3 and sigma4 domains of RNA polymerase sigma factors"/>
    <property type="match status" value="1"/>
</dbReference>
<dbReference type="Pfam" id="PF12680">
    <property type="entry name" value="SnoaL_2"/>
    <property type="match status" value="1"/>
</dbReference>
<feature type="domain" description="SnoaL-like" evidence="9">
    <location>
        <begin position="221"/>
        <end position="288"/>
    </location>
</feature>
<dbReference type="InterPro" id="IPR013249">
    <property type="entry name" value="RNA_pol_sigma70_r4_t2"/>
</dbReference>
<dbReference type="InterPro" id="IPR032710">
    <property type="entry name" value="NTF2-like_dom_sf"/>
</dbReference>
<dbReference type="SUPFAM" id="SSF54427">
    <property type="entry name" value="NTF2-like"/>
    <property type="match status" value="1"/>
</dbReference>
<comment type="subunit">
    <text evidence="2">Interacts transiently with the RNA polymerase catalytic core formed by RpoA, RpoB, RpoC and RpoZ (2 alpha, 1 beta, 1 beta' and 1 omega subunit) to form the RNA polymerase holoenzyme that can initiate transcription.</text>
</comment>
<name>A0ABX1KEM0_9MICO</name>
<dbReference type="Pfam" id="PF04542">
    <property type="entry name" value="Sigma70_r2"/>
    <property type="match status" value="1"/>
</dbReference>
<evidence type="ECO:0000259" key="7">
    <source>
        <dbReference type="Pfam" id="PF04542"/>
    </source>
</evidence>
<dbReference type="PANTHER" id="PTHR30173">
    <property type="entry name" value="SIGMA 19 FACTOR"/>
    <property type="match status" value="1"/>
</dbReference>
<dbReference type="Gene3D" id="3.10.450.50">
    <property type="match status" value="1"/>
</dbReference>
<dbReference type="InterPro" id="IPR037401">
    <property type="entry name" value="SnoaL-like"/>
</dbReference>
<dbReference type="PANTHER" id="PTHR30173:SF43">
    <property type="entry name" value="ECF RNA POLYMERASE SIGMA FACTOR SIGI-RELATED"/>
    <property type="match status" value="1"/>
</dbReference>
<dbReference type="InterPro" id="IPR007627">
    <property type="entry name" value="RNA_pol_sigma70_r2"/>
</dbReference>
<keyword evidence="3" id="KW-0805">Transcription regulation</keyword>
<evidence type="ECO:0000313" key="11">
    <source>
        <dbReference type="Proteomes" id="UP001429745"/>
    </source>
</evidence>
<dbReference type="Gene3D" id="1.10.10.10">
    <property type="entry name" value="Winged helix-like DNA-binding domain superfamily/Winged helix DNA-binding domain"/>
    <property type="match status" value="1"/>
</dbReference>
<evidence type="ECO:0000256" key="1">
    <source>
        <dbReference type="ARBA" id="ARBA00010641"/>
    </source>
</evidence>
<dbReference type="InterPro" id="IPR014284">
    <property type="entry name" value="RNA_pol_sigma-70_dom"/>
</dbReference>
<evidence type="ECO:0000256" key="2">
    <source>
        <dbReference type="ARBA" id="ARBA00011344"/>
    </source>
</evidence>
<dbReference type="NCBIfam" id="NF007214">
    <property type="entry name" value="PRK09636.1"/>
    <property type="match status" value="1"/>
</dbReference>
<comment type="similarity">
    <text evidence="1">Belongs to the sigma-70 factor family. ECF subfamily.</text>
</comment>
<dbReference type="NCBIfam" id="TIGR02937">
    <property type="entry name" value="sigma70-ECF"/>
    <property type="match status" value="1"/>
</dbReference>
<evidence type="ECO:0000313" key="10">
    <source>
        <dbReference type="EMBL" id="NLP85496.1"/>
    </source>
</evidence>
<accession>A0ABX1KEM0</accession>
<feature type="domain" description="RNA polymerase sigma factor 70 region 4 type 2" evidence="8">
    <location>
        <begin position="155"/>
        <end position="203"/>
    </location>
</feature>
<dbReference type="Gene3D" id="1.10.1740.10">
    <property type="match status" value="1"/>
</dbReference>
<gene>
    <name evidence="10" type="primary">sigJ</name>
    <name evidence="10" type="ORF">HF576_16765</name>
</gene>
<dbReference type="EMBL" id="JABACI010000005">
    <property type="protein sequence ID" value="NLP85496.1"/>
    <property type="molecule type" value="Genomic_DNA"/>
</dbReference>